<evidence type="ECO:0000313" key="1">
    <source>
        <dbReference type="EMBL" id="AAS96465.1"/>
    </source>
</evidence>
<organism evidence="1 2">
    <name type="scientific">Nitratidesulfovibrio vulgaris (strain ATCC 29579 / DSM 644 / CCUG 34227 / NCIMB 8303 / VKM B-1760 / Hildenborough)</name>
    <name type="common">Desulfovibrio vulgaris</name>
    <dbReference type="NCBI Taxonomy" id="882"/>
    <lineage>
        <taxon>Bacteria</taxon>
        <taxon>Pseudomonadati</taxon>
        <taxon>Thermodesulfobacteriota</taxon>
        <taxon>Desulfovibrionia</taxon>
        <taxon>Desulfovibrionales</taxon>
        <taxon>Desulfovibrionaceae</taxon>
        <taxon>Nitratidesulfovibrio</taxon>
    </lineage>
</organism>
<proteinExistence type="predicted"/>
<dbReference type="EnsemblBacteria" id="AAS96465">
    <property type="protein sequence ID" value="AAS96465"/>
    <property type="gene ID" value="DVU_1989"/>
</dbReference>
<gene>
    <name evidence="1" type="ordered locus">DVU_1989</name>
</gene>
<sequence length="33" mass="3566">MIAPVIASVHEPVRSNSSDMLPISHDMGYQAPD</sequence>
<accession>Q72AK3</accession>
<dbReference type="EMBL" id="AE017285">
    <property type="protein sequence ID" value="AAS96465.1"/>
    <property type="molecule type" value="Genomic_DNA"/>
</dbReference>
<dbReference type="KEGG" id="dvu:DVU_1989"/>
<protein>
    <submittedName>
        <fullName evidence="1">Uncharacterized protein</fullName>
    </submittedName>
</protein>
<dbReference type="Proteomes" id="UP000002194">
    <property type="component" value="Chromosome"/>
</dbReference>
<dbReference type="STRING" id="882.DVU_1989"/>
<evidence type="ECO:0000313" key="2">
    <source>
        <dbReference type="Proteomes" id="UP000002194"/>
    </source>
</evidence>
<reference evidence="1 2" key="1">
    <citation type="journal article" date="2004" name="Nat. Biotechnol.">
        <title>The genome sequence of the anaerobic, sulfate-reducing bacterium Desulfovibrio vulgaris Hildenborough.</title>
        <authorList>
            <person name="Heidelberg J.F."/>
            <person name="Seshadri R."/>
            <person name="Haveman S.A."/>
            <person name="Hemme C.L."/>
            <person name="Paulsen I.T."/>
            <person name="Kolonay J.F."/>
            <person name="Eisen J.A."/>
            <person name="Ward N."/>
            <person name="Methe B."/>
            <person name="Brinkac L.M."/>
            <person name="Daugherty S.C."/>
            <person name="Deboy R.T."/>
            <person name="Dodson R.J."/>
            <person name="Durkin A.S."/>
            <person name="Madupu R."/>
            <person name="Nelson W.C."/>
            <person name="Sullivan S.A."/>
            <person name="Fouts D."/>
            <person name="Haft D.H."/>
            <person name="Selengut J."/>
            <person name="Peterson J.D."/>
            <person name="Davidsen T.M."/>
            <person name="Zafar N."/>
            <person name="Zhou L."/>
            <person name="Radune D."/>
            <person name="Dimitrov G."/>
            <person name="Hance M."/>
            <person name="Tran K."/>
            <person name="Khouri H."/>
            <person name="Gill J."/>
            <person name="Utterback T.R."/>
            <person name="Feldblyum T.V."/>
            <person name="Wall J.D."/>
            <person name="Voordouw G."/>
            <person name="Fraser C.M."/>
        </authorList>
    </citation>
    <scope>NUCLEOTIDE SEQUENCE [LARGE SCALE GENOMIC DNA]</scope>
    <source>
        <strain evidence="2">ATCC 29579 / DSM 644 / NCIMB 8303 / VKM B-1760 / Hildenborough</strain>
    </source>
</reference>
<dbReference type="PaxDb" id="882-DVU_1989"/>
<dbReference type="HOGENOM" id="CLU_3381570_0_0_7"/>
<dbReference type="AlphaFoldDB" id="Q72AK3"/>
<keyword evidence="2" id="KW-1185">Reference proteome</keyword>
<name>Q72AK3_NITV2</name>